<dbReference type="Gene3D" id="2.60.40.60">
    <property type="entry name" value="Cadherins"/>
    <property type="match status" value="1"/>
</dbReference>
<protein>
    <submittedName>
        <fullName evidence="3">Uncharacterized protein</fullName>
    </submittedName>
</protein>
<sequence>MTDWQGHHVNRSPRLSSLLASAFLLILWLFETGASAHREILPWRIQERTLEFSIDENCPVGTELGTVVIPNAPHYMGPPLKYRFGSPSRLFAVDETSGQLTTAAPIDAESLCSKARQQEAGASSQSSDKQGYLS</sequence>
<gene>
    <name evidence="3" type="ORF">CSKR_200995</name>
</gene>
<evidence type="ECO:0000313" key="4">
    <source>
        <dbReference type="Proteomes" id="UP000286415"/>
    </source>
</evidence>
<dbReference type="OrthoDB" id="6079678at2759"/>
<feature type="compositionally biased region" description="Polar residues" evidence="1">
    <location>
        <begin position="120"/>
        <end position="134"/>
    </location>
</feature>
<evidence type="ECO:0000256" key="1">
    <source>
        <dbReference type="SAM" id="MobiDB-lite"/>
    </source>
</evidence>
<evidence type="ECO:0000313" key="3">
    <source>
        <dbReference type="EMBL" id="KAG5449562.1"/>
    </source>
</evidence>
<proteinExistence type="predicted"/>
<comment type="caution">
    <text evidence="3">The sequence shown here is derived from an EMBL/GenBank/DDBJ whole genome shotgun (WGS) entry which is preliminary data.</text>
</comment>
<dbReference type="InterPro" id="IPR015919">
    <property type="entry name" value="Cadherin-like_sf"/>
</dbReference>
<accession>A0A8T1MKX9</accession>
<evidence type="ECO:0000256" key="2">
    <source>
        <dbReference type="SAM" id="SignalP"/>
    </source>
</evidence>
<dbReference type="AlphaFoldDB" id="A0A8T1MKX9"/>
<feature type="region of interest" description="Disordered" evidence="1">
    <location>
        <begin position="115"/>
        <end position="134"/>
    </location>
</feature>
<feature type="signal peptide" evidence="2">
    <location>
        <begin position="1"/>
        <end position="36"/>
    </location>
</feature>
<dbReference type="CDD" id="cd11304">
    <property type="entry name" value="Cadherin_repeat"/>
    <property type="match status" value="1"/>
</dbReference>
<feature type="chain" id="PRO_5035947208" evidence="2">
    <location>
        <begin position="37"/>
        <end position="134"/>
    </location>
</feature>
<name>A0A8T1MKX9_CLOSI</name>
<keyword evidence="4" id="KW-1185">Reference proteome</keyword>
<organism evidence="3 4">
    <name type="scientific">Clonorchis sinensis</name>
    <name type="common">Chinese liver fluke</name>
    <dbReference type="NCBI Taxonomy" id="79923"/>
    <lineage>
        <taxon>Eukaryota</taxon>
        <taxon>Metazoa</taxon>
        <taxon>Spiralia</taxon>
        <taxon>Lophotrochozoa</taxon>
        <taxon>Platyhelminthes</taxon>
        <taxon>Trematoda</taxon>
        <taxon>Digenea</taxon>
        <taxon>Opisthorchiida</taxon>
        <taxon>Opisthorchiata</taxon>
        <taxon>Opisthorchiidae</taxon>
        <taxon>Clonorchis</taxon>
    </lineage>
</organism>
<dbReference type="GO" id="GO:0016020">
    <property type="term" value="C:membrane"/>
    <property type="evidence" value="ECO:0007669"/>
    <property type="project" value="InterPro"/>
</dbReference>
<dbReference type="Pfam" id="PF25374">
    <property type="entry name" value="Cadherin_FAT4_N"/>
    <property type="match status" value="1"/>
</dbReference>
<dbReference type="Proteomes" id="UP000286415">
    <property type="component" value="Unassembled WGS sequence"/>
</dbReference>
<reference evidence="3 4" key="1">
    <citation type="journal article" date="2018" name="Biotechnol. Adv.">
        <title>Improved genomic resources and new bioinformatic workflow for the carcinogenic parasite Clonorchis sinensis: Biotechnological implications.</title>
        <authorList>
            <person name="Wang D."/>
            <person name="Korhonen P.K."/>
            <person name="Gasser R.B."/>
            <person name="Young N.D."/>
        </authorList>
    </citation>
    <scope>NUCLEOTIDE SEQUENCE [LARGE SCALE GENOMIC DNA]</scope>
    <source>
        <strain evidence="3">Cs-k2</strain>
    </source>
</reference>
<reference evidence="3 4" key="2">
    <citation type="journal article" date="2021" name="Genomics">
        <title>High-quality reference genome for Clonorchis sinensis.</title>
        <authorList>
            <person name="Young N.D."/>
            <person name="Stroehlein A.J."/>
            <person name="Kinkar L."/>
            <person name="Wang T."/>
            <person name="Sohn W.M."/>
            <person name="Chang B.C.H."/>
            <person name="Kaur P."/>
            <person name="Weisz D."/>
            <person name="Dudchenko O."/>
            <person name="Aiden E.L."/>
            <person name="Korhonen P.K."/>
            <person name="Gasser R.B."/>
        </authorList>
    </citation>
    <scope>NUCLEOTIDE SEQUENCE [LARGE SCALE GENOMIC DNA]</scope>
    <source>
        <strain evidence="3">Cs-k2</strain>
    </source>
</reference>
<dbReference type="GO" id="GO:0005509">
    <property type="term" value="F:calcium ion binding"/>
    <property type="evidence" value="ECO:0007669"/>
    <property type="project" value="InterPro"/>
</dbReference>
<dbReference type="EMBL" id="NIRI02000042">
    <property type="protein sequence ID" value="KAG5449562.1"/>
    <property type="molecule type" value="Genomic_DNA"/>
</dbReference>
<keyword evidence="2" id="KW-0732">Signal</keyword>
<dbReference type="SUPFAM" id="SSF49313">
    <property type="entry name" value="Cadherin-like"/>
    <property type="match status" value="1"/>
</dbReference>